<dbReference type="InterPro" id="IPR007185">
    <property type="entry name" value="DNA_pol_a/d/e_bsu"/>
</dbReference>
<evidence type="ECO:0000313" key="12">
    <source>
        <dbReference type="RefSeq" id="XP_018015369.1"/>
    </source>
</evidence>
<proteinExistence type="inferred from homology"/>
<dbReference type="InterPro" id="IPR054300">
    <property type="entry name" value="OB_DPOA2"/>
</dbReference>
<comment type="function">
    <text evidence="6">Accessory subunit of the DNA polymerase alpha complex (also known as the alpha DNA polymerase-primase complex) which plays an essential role in the initiation of DNA synthesis.</text>
</comment>
<comment type="subcellular location">
    <subcellularLocation>
        <location evidence="1 6">Nucleus</location>
    </subcellularLocation>
</comment>
<protein>
    <recommendedName>
        <fullName evidence="3 6">DNA polymerase alpha subunit B</fullName>
    </recommendedName>
</protein>
<dbReference type="KEGG" id="hazt:108672240"/>
<sequence>MSVTTEEIIEEFETFGIDVQSDSILSRCLDLCSRYDLAADQLAASWLGFAATKSLDDMSLELLSDFEREQLSKKKTSTNPFASTKGPCYPASFIDELMAHEDIIVSYGASPIASKVANSRQASCSPATPVSKFNEKNGRPPSTPPSRRLTASHHLYLSPSVAVPSERYSTRNNSGAVVSTYISQGTAAPDFTTKDWTANMELPIEVQVTSMQNCRGRLMFEKLRESAAIADDVIMHMAEQLEPAFGGAGCWGPMDTPSNEAINCVGRVCCDSVGKLNAASVLLEGSRELSGAVMLPLDLSKLDSYALFPGQVIGVSGVNSTGNLLVVEKLIAGRVPELPEHPISLKGTLEIVIASGPFTTSDNLLYEPLQDLLDTIAKSPPHVLVLLGPVLDASHPLLSEGSVNETFQAVVNRAISSVTNALSKCNTKIFIVSSSRDVTASCVYPTPPLSAPVSPRLTLVSDPSLLVIDGVVIAVTAQDVIMDIGKEELAYPSQQGDRIHRLVHHVLAQQSLYPVYPSPDHVAVSPSLLQAHASLNFKPHILVVPSDLRNFVKNVFDCVVVNPERLCKGKSGGCYARLEIIPPSENNASVPEVEAAVYRV</sequence>
<dbReference type="AlphaFoldDB" id="A0A8B7NNT7"/>
<dbReference type="PANTHER" id="PTHR23061:SF12">
    <property type="entry name" value="DNA POLYMERASE ALPHA SUBUNIT B"/>
    <property type="match status" value="1"/>
</dbReference>
<dbReference type="PIRSF" id="PIRSF018300">
    <property type="entry name" value="DNA_pol_alph_2"/>
    <property type="match status" value="1"/>
</dbReference>
<evidence type="ECO:0000256" key="4">
    <source>
        <dbReference type="ARBA" id="ARBA00022705"/>
    </source>
</evidence>
<evidence type="ECO:0000256" key="1">
    <source>
        <dbReference type="ARBA" id="ARBA00004123"/>
    </source>
</evidence>
<dbReference type="GO" id="GO:0005658">
    <property type="term" value="C:alpha DNA polymerase:primase complex"/>
    <property type="evidence" value="ECO:0007669"/>
    <property type="project" value="TreeGrafter"/>
</dbReference>
<dbReference type="Gene3D" id="3.60.21.60">
    <property type="match status" value="2"/>
</dbReference>
<dbReference type="InterPro" id="IPR043034">
    <property type="entry name" value="DNA_pol_alpha_B_N_sf"/>
</dbReference>
<evidence type="ECO:0000256" key="7">
    <source>
        <dbReference type="SAM" id="MobiDB-lite"/>
    </source>
</evidence>
<feature type="domain" description="DNA polymerase alpha subunit B N-terminal" evidence="9">
    <location>
        <begin position="6"/>
        <end position="73"/>
    </location>
</feature>
<dbReference type="OMA" id="PFLDIEH"/>
<evidence type="ECO:0000256" key="3">
    <source>
        <dbReference type="ARBA" id="ARBA00018596"/>
    </source>
</evidence>
<reference evidence="12" key="1">
    <citation type="submission" date="2025-08" db="UniProtKB">
        <authorList>
            <consortium name="RefSeq"/>
        </authorList>
    </citation>
    <scope>IDENTIFICATION</scope>
    <source>
        <tissue evidence="12">Whole organism</tissue>
    </source>
</reference>
<organism evidence="11 12">
    <name type="scientific">Hyalella azteca</name>
    <name type="common">Amphipod</name>
    <dbReference type="NCBI Taxonomy" id="294128"/>
    <lineage>
        <taxon>Eukaryota</taxon>
        <taxon>Metazoa</taxon>
        <taxon>Ecdysozoa</taxon>
        <taxon>Arthropoda</taxon>
        <taxon>Crustacea</taxon>
        <taxon>Multicrustacea</taxon>
        <taxon>Malacostraca</taxon>
        <taxon>Eumalacostraca</taxon>
        <taxon>Peracarida</taxon>
        <taxon>Amphipoda</taxon>
        <taxon>Senticaudata</taxon>
        <taxon>Talitrida</taxon>
        <taxon>Talitroidea</taxon>
        <taxon>Hyalellidae</taxon>
        <taxon>Hyalella</taxon>
    </lineage>
</organism>
<feature type="domain" description="DNA polymerase alpha subunit B OB" evidence="10">
    <location>
        <begin position="252"/>
        <end position="331"/>
    </location>
</feature>
<evidence type="ECO:0000259" key="8">
    <source>
        <dbReference type="Pfam" id="PF04042"/>
    </source>
</evidence>
<keyword evidence="4 6" id="KW-0235">DNA replication</keyword>
<dbReference type="Pfam" id="PF08418">
    <property type="entry name" value="Pol_alpha_B_N"/>
    <property type="match status" value="1"/>
</dbReference>
<dbReference type="InterPro" id="IPR013627">
    <property type="entry name" value="Pol_alpha_B_N"/>
</dbReference>
<keyword evidence="5 6" id="KW-0539">Nucleus</keyword>
<name>A0A8B7NNT7_HYAAZ</name>
<dbReference type="Pfam" id="PF04042">
    <property type="entry name" value="DNA_pol_E_B"/>
    <property type="match status" value="1"/>
</dbReference>
<feature type="region of interest" description="Disordered" evidence="7">
    <location>
        <begin position="123"/>
        <end position="149"/>
    </location>
</feature>
<evidence type="ECO:0000259" key="9">
    <source>
        <dbReference type="Pfam" id="PF08418"/>
    </source>
</evidence>
<dbReference type="GO" id="GO:0006270">
    <property type="term" value="P:DNA replication initiation"/>
    <property type="evidence" value="ECO:0007669"/>
    <property type="project" value="TreeGrafter"/>
</dbReference>
<dbReference type="RefSeq" id="XP_018015369.1">
    <property type="nucleotide sequence ID" value="XM_018159880.2"/>
</dbReference>
<evidence type="ECO:0000259" key="10">
    <source>
        <dbReference type="Pfam" id="PF22062"/>
    </source>
</evidence>
<dbReference type="OrthoDB" id="336885at2759"/>
<dbReference type="Pfam" id="PF22062">
    <property type="entry name" value="OB_DPOA2"/>
    <property type="match status" value="1"/>
</dbReference>
<dbReference type="CTD" id="136028709"/>
<feature type="domain" description="DNA polymerase alpha/delta/epsilon subunit B" evidence="8">
    <location>
        <begin position="351"/>
        <end position="553"/>
    </location>
</feature>
<keyword evidence="11" id="KW-1185">Reference proteome</keyword>
<dbReference type="InterPro" id="IPR016722">
    <property type="entry name" value="DNA_pol_alpha_bsu"/>
</dbReference>
<dbReference type="GeneID" id="108672240"/>
<comment type="similarity">
    <text evidence="2 6">Belongs to the DNA polymerase alpha subunit B family.</text>
</comment>
<dbReference type="GO" id="GO:0003677">
    <property type="term" value="F:DNA binding"/>
    <property type="evidence" value="ECO:0007669"/>
    <property type="project" value="InterPro"/>
</dbReference>
<evidence type="ECO:0000256" key="5">
    <source>
        <dbReference type="ARBA" id="ARBA00023242"/>
    </source>
</evidence>
<evidence type="ECO:0000313" key="11">
    <source>
        <dbReference type="Proteomes" id="UP000694843"/>
    </source>
</evidence>
<dbReference type="PANTHER" id="PTHR23061">
    <property type="entry name" value="DNA POLYMERASE 2 ALPHA 70 KDA SUBUNIT"/>
    <property type="match status" value="1"/>
</dbReference>
<accession>A0A8B7NNT7</accession>
<gene>
    <name evidence="12" type="primary">LOC108672240</name>
</gene>
<evidence type="ECO:0000256" key="2">
    <source>
        <dbReference type="ARBA" id="ARBA00007299"/>
    </source>
</evidence>
<dbReference type="Gene3D" id="1.10.8.530">
    <property type="entry name" value="DNA polymerase alpha-primase, subunit B, N-terminal domain"/>
    <property type="match status" value="1"/>
</dbReference>
<dbReference type="Proteomes" id="UP000694843">
    <property type="component" value="Unplaced"/>
</dbReference>
<evidence type="ECO:0000256" key="6">
    <source>
        <dbReference type="PIRNR" id="PIRNR018300"/>
    </source>
</evidence>